<name>A0AA97I0P4_9SPHN</name>
<evidence type="ECO:0000313" key="2">
    <source>
        <dbReference type="EMBL" id="WOE75197.1"/>
    </source>
</evidence>
<dbReference type="Gene3D" id="3.40.50.620">
    <property type="entry name" value="HUPs"/>
    <property type="match status" value="1"/>
</dbReference>
<protein>
    <submittedName>
        <fullName evidence="2">YdcF family protein</fullName>
    </submittedName>
</protein>
<dbReference type="Proteomes" id="UP001302429">
    <property type="component" value="Chromosome"/>
</dbReference>
<dbReference type="RefSeq" id="WP_317081889.1">
    <property type="nucleotide sequence ID" value="NZ_CP136594.1"/>
</dbReference>
<dbReference type="InterPro" id="IPR003848">
    <property type="entry name" value="DUF218"/>
</dbReference>
<dbReference type="AlphaFoldDB" id="A0AA97I0P4"/>
<proteinExistence type="predicted"/>
<evidence type="ECO:0000313" key="3">
    <source>
        <dbReference type="Proteomes" id="UP001302429"/>
    </source>
</evidence>
<sequence length="419" mass="46233">MAALLLLGSSAVPGHALAEQASAEAHLAAQPLADPKLVASRVFPLAHRLASKDLAPMLADNVLLRSVLAERVRRIDHEVERCGTDTACTYRALQWTADETEEAGSVLRTALDASSALPLLAKNMRASGEFARHAALDDGALLDQAWRDLVAAQNHIIAIYGLGEEPRYPRIDAISFDPQSEDFAKLTVELLGWLRHTRGDATTLADDPGYRTALHLLHVNMRENAGYFPDLHSHHNRAAQNAVAAIDWSVFRYSAILVLGDGPDAPGQRVGSFGKIRLAHAARLYHSGLAPLLIVSGGNVHPARTPINEALEMKRVLMQRYAVPEAAIIMEPYARHTTTNFRNAARLMLRYGVPTDKLALVSTSTGHSRYAQSEEFRRRCIEELGYVPREFVERISPYDYSFRINPLSTHRDARDPLDP</sequence>
<accession>A0AA97I0P4</accession>
<feature type="domain" description="DUF218" evidence="1">
    <location>
        <begin position="255"/>
        <end position="372"/>
    </location>
</feature>
<evidence type="ECO:0000259" key="1">
    <source>
        <dbReference type="Pfam" id="PF02698"/>
    </source>
</evidence>
<dbReference type="InterPro" id="IPR014729">
    <property type="entry name" value="Rossmann-like_a/b/a_fold"/>
</dbReference>
<dbReference type="PANTHER" id="PTHR30336:SF20">
    <property type="entry name" value="DUF218 DOMAIN-CONTAINING PROTEIN"/>
    <property type="match status" value="1"/>
</dbReference>
<dbReference type="GO" id="GO:0005886">
    <property type="term" value="C:plasma membrane"/>
    <property type="evidence" value="ECO:0007669"/>
    <property type="project" value="TreeGrafter"/>
</dbReference>
<keyword evidence="3" id="KW-1185">Reference proteome</keyword>
<dbReference type="Pfam" id="PF02698">
    <property type="entry name" value="DUF218"/>
    <property type="match status" value="1"/>
</dbReference>
<organism evidence="2 3">
    <name type="scientific">Alterisphingorhabdus coralli</name>
    <dbReference type="NCBI Taxonomy" id="3071408"/>
    <lineage>
        <taxon>Bacteria</taxon>
        <taxon>Pseudomonadati</taxon>
        <taxon>Pseudomonadota</taxon>
        <taxon>Alphaproteobacteria</taxon>
        <taxon>Sphingomonadales</taxon>
        <taxon>Sphingomonadaceae</taxon>
        <taxon>Alterisphingorhabdus (ex Yan et al. 2024)</taxon>
    </lineage>
</organism>
<dbReference type="CDD" id="cd06259">
    <property type="entry name" value="YdcF-like"/>
    <property type="match status" value="1"/>
</dbReference>
<gene>
    <name evidence="2" type="ORF">RB602_00315</name>
</gene>
<dbReference type="KEGG" id="acoa:RB602_00315"/>
<reference evidence="2 3" key="1">
    <citation type="submission" date="2023-10" db="EMBL/GenBank/DDBJ databases">
        <title>Complete genome sequence of a Sphingomonadaceae bacterium.</title>
        <authorList>
            <person name="Yan C."/>
        </authorList>
    </citation>
    <scope>NUCLEOTIDE SEQUENCE [LARGE SCALE GENOMIC DNA]</scope>
    <source>
        <strain evidence="2 3">SCSIO 66989</strain>
    </source>
</reference>
<dbReference type="EMBL" id="CP136594">
    <property type="protein sequence ID" value="WOE75197.1"/>
    <property type="molecule type" value="Genomic_DNA"/>
</dbReference>
<dbReference type="InterPro" id="IPR051599">
    <property type="entry name" value="Cell_Envelope_Assoc"/>
</dbReference>
<dbReference type="PANTHER" id="PTHR30336">
    <property type="entry name" value="INNER MEMBRANE PROTEIN, PROBABLE PERMEASE"/>
    <property type="match status" value="1"/>
</dbReference>